<dbReference type="Proteomes" id="UP000827092">
    <property type="component" value="Unassembled WGS sequence"/>
</dbReference>
<keyword evidence="2" id="KW-1185">Reference proteome</keyword>
<sequence length="83" mass="9312">MDATKLNPNQVLVTEGRYEECDKATSTSGTVSNLLFSNHEEARYEDFATMPTMQPNHGFGLSDCRAIQRHRCVSFASKNVSRN</sequence>
<organism evidence="1 2">
    <name type="scientific">Oedothorax gibbosus</name>
    <dbReference type="NCBI Taxonomy" id="931172"/>
    <lineage>
        <taxon>Eukaryota</taxon>
        <taxon>Metazoa</taxon>
        <taxon>Ecdysozoa</taxon>
        <taxon>Arthropoda</taxon>
        <taxon>Chelicerata</taxon>
        <taxon>Arachnida</taxon>
        <taxon>Araneae</taxon>
        <taxon>Araneomorphae</taxon>
        <taxon>Entelegynae</taxon>
        <taxon>Araneoidea</taxon>
        <taxon>Linyphiidae</taxon>
        <taxon>Erigoninae</taxon>
        <taxon>Oedothorax</taxon>
    </lineage>
</organism>
<name>A0AAV6TGV8_9ARAC</name>
<evidence type="ECO:0000313" key="2">
    <source>
        <dbReference type="Proteomes" id="UP000827092"/>
    </source>
</evidence>
<protein>
    <submittedName>
        <fullName evidence="1">Uncharacterized protein</fullName>
    </submittedName>
</protein>
<reference evidence="1 2" key="1">
    <citation type="journal article" date="2022" name="Nat. Ecol. Evol.">
        <title>A masculinizing supergene underlies an exaggerated male reproductive morph in a spider.</title>
        <authorList>
            <person name="Hendrickx F."/>
            <person name="De Corte Z."/>
            <person name="Sonet G."/>
            <person name="Van Belleghem S.M."/>
            <person name="Kostlbacher S."/>
            <person name="Vangestel C."/>
        </authorList>
    </citation>
    <scope>NUCLEOTIDE SEQUENCE [LARGE SCALE GENOMIC DNA]</scope>
    <source>
        <strain evidence="1">W744_W776</strain>
    </source>
</reference>
<dbReference type="EMBL" id="JAFNEN010004683">
    <property type="protein sequence ID" value="KAG8170920.1"/>
    <property type="molecule type" value="Genomic_DNA"/>
</dbReference>
<dbReference type="AlphaFoldDB" id="A0AAV6TGV8"/>
<proteinExistence type="predicted"/>
<evidence type="ECO:0000313" key="1">
    <source>
        <dbReference type="EMBL" id="KAG8170920.1"/>
    </source>
</evidence>
<gene>
    <name evidence="1" type="ORF">JTE90_017647</name>
</gene>
<accession>A0AAV6TGV8</accession>
<comment type="caution">
    <text evidence="1">The sequence shown here is derived from an EMBL/GenBank/DDBJ whole genome shotgun (WGS) entry which is preliminary data.</text>
</comment>